<dbReference type="EMBL" id="SRLO01000804">
    <property type="protein sequence ID" value="TNN46166.1"/>
    <property type="molecule type" value="Genomic_DNA"/>
</dbReference>
<dbReference type="AlphaFoldDB" id="A0A4Z2FY04"/>
<proteinExistence type="predicted"/>
<keyword evidence="2" id="KW-1185">Reference proteome</keyword>
<dbReference type="Proteomes" id="UP000314294">
    <property type="component" value="Unassembled WGS sequence"/>
</dbReference>
<gene>
    <name evidence="1" type="ORF">EYF80_043633</name>
</gene>
<comment type="caution">
    <text evidence="1">The sequence shown here is derived from an EMBL/GenBank/DDBJ whole genome shotgun (WGS) entry which is preliminary data.</text>
</comment>
<evidence type="ECO:0000313" key="2">
    <source>
        <dbReference type="Proteomes" id="UP000314294"/>
    </source>
</evidence>
<reference evidence="1 2" key="1">
    <citation type="submission" date="2019-03" db="EMBL/GenBank/DDBJ databases">
        <title>First draft genome of Liparis tanakae, snailfish: a comprehensive survey of snailfish specific genes.</title>
        <authorList>
            <person name="Kim W."/>
            <person name="Song I."/>
            <person name="Jeong J.-H."/>
            <person name="Kim D."/>
            <person name="Kim S."/>
            <person name="Ryu S."/>
            <person name="Song J.Y."/>
            <person name="Lee S.K."/>
        </authorList>
    </citation>
    <scope>NUCLEOTIDE SEQUENCE [LARGE SCALE GENOMIC DNA]</scope>
    <source>
        <tissue evidence="1">Muscle</tissue>
    </source>
</reference>
<sequence>MEKAQRTASPWHSAGGRRLPIILPPWLASFCHFLVPPAGSAGSGLTNSIRAISPYSTVASMRGST</sequence>
<organism evidence="1 2">
    <name type="scientific">Liparis tanakae</name>
    <name type="common">Tanaka's snailfish</name>
    <dbReference type="NCBI Taxonomy" id="230148"/>
    <lineage>
        <taxon>Eukaryota</taxon>
        <taxon>Metazoa</taxon>
        <taxon>Chordata</taxon>
        <taxon>Craniata</taxon>
        <taxon>Vertebrata</taxon>
        <taxon>Euteleostomi</taxon>
        <taxon>Actinopterygii</taxon>
        <taxon>Neopterygii</taxon>
        <taxon>Teleostei</taxon>
        <taxon>Neoteleostei</taxon>
        <taxon>Acanthomorphata</taxon>
        <taxon>Eupercaria</taxon>
        <taxon>Perciformes</taxon>
        <taxon>Cottioidei</taxon>
        <taxon>Cottales</taxon>
        <taxon>Liparidae</taxon>
        <taxon>Liparis</taxon>
    </lineage>
</organism>
<evidence type="ECO:0000313" key="1">
    <source>
        <dbReference type="EMBL" id="TNN46166.1"/>
    </source>
</evidence>
<accession>A0A4Z2FY04</accession>
<name>A0A4Z2FY04_9TELE</name>
<protein>
    <submittedName>
        <fullName evidence="1">Uncharacterized protein</fullName>
    </submittedName>
</protein>